<evidence type="ECO:0000313" key="1">
    <source>
        <dbReference type="EMBL" id="RAS35473.1"/>
    </source>
</evidence>
<dbReference type="InterPro" id="IPR040442">
    <property type="entry name" value="Pyrv_kinase-like_dom_sf"/>
</dbReference>
<accession>A0A329CKW2</accession>
<dbReference type="SUPFAM" id="SSF51621">
    <property type="entry name" value="Phosphoenolpyruvate/pyruvate domain"/>
    <property type="match status" value="1"/>
</dbReference>
<dbReference type="Pfam" id="PF13714">
    <property type="entry name" value="PEP_mutase"/>
    <property type="match status" value="1"/>
</dbReference>
<dbReference type="PANTHER" id="PTHR42905">
    <property type="entry name" value="PHOSPHOENOLPYRUVATE CARBOXYLASE"/>
    <property type="match status" value="1"/>
</dbReference>
<dbReference type="InterPro" id="IPR015813">
    <property type="entry name" value="Pyrv/PenolPyrv_kinase-like_dom"/>
</dbReference>
<sequence length="296" mass="31784">MSTPGKLKAILKSGRFVVAPGVFDMFSARVADRLPFEALYMTGYGVSGSYLGVADAGLVSYADMVGRARQIAEGIGKPLIADADTGFGGLLNVRHTVRGYEAAGVQAIQMEDQVMPKKCGHTQGRQVVPLDDMLKKIEVALEARRSDDMLIIARTDSRTTLGLDEAIRRGKAFARAGADIVFVESPESAEEFQRIGGELADCGAWLFANMVPTGRSPVVASSTLKAWGFSIAIYPSIGMAAATSALDSAYRHLLEHGDSLDLQVPSFTMDQLHELVGFPEVWAFEKRHAQNGEAAS</sequence>
<protein>
    <submittedName>
        <fullName evidence="1">2-methylisocitrate lyase-like PEP mutase family enzyme</fullName>
    </submittedName>
</protein>
<dbReference type="OrthoDB" id="9771433at2"/>
<dbReference type="Proteomes" id="UP000248918">
    <property type="component" value="Unassembled WGS sequence"/>
</dbReference>
<comment type="caution">
    <text evidence="1">The sequence shown here is derived from an EMBL/GenBank/DDBJ whole genome shotgun (WGS) entry which is preliminary data.</text>
</comment>
<dbReference type="AlphaFoldDB" id="A0A329CKW2"/>
<dbReference type="Gene3D" id="3.20.20.60">
    <property type="entry name" value="Phosphoenolpyruvate-binding domains"/>
    <property type="match status" value="1"/>
</dbReference>
<keyword evidence="1" id="KW-0456">Lyase</keyword>
<dbReference type="CDD" id="cd00377">
    <property type="entry name" value="ICL_PEPM"/>
    <property type="match status" value="1"/>
</dbReference>
<dbReference type="GO" id="GO:0016833">
    <property type="term" value="F:oxo-acid-lyase activity"/>
    <property type="evidence" value="ECO:0007669"/>
    <property type="project" value="UniProtKB-ARBA"/>
</dbReference>
<organism evidence="1 2">
    <name type="scientific">Paraburkholderia bryophila</name>
    <dbReference type="NCBI Taxonomy" id="420952"/>
    <lineage>
        <taxon>Bacteria</taxon>
        <taxon>Pseudomonadati</taxon>
        <taxon>Pseudomonadota</taxon>
        <taxon>Betaproteobacteria</taxon>
        <taxon>Burkholderiales</taxon>
        <taxon>Burkholderiaceae</taxon>
        <taxon>Paraburkholderia</taxon>
    </lineage>
</organism>
<dbReference type="RefSeq" id="WP_111931302.1">
    <property type="nucleotide sequence ID" value="NZ_CADFFP010000006.1"/>
</dbReference>
<proteinExistence type="predicted"/>
<reference evidence="1 2" key="1">
    <citation type="submission" date="2018-06" db="EMBL/GenBank/DDBJ databases">
        <title>Genomic Encyclopedia of Type Strains, Phase III (KMG-III): the genomes of soil and plant-associated and newly described type strains.</title>
        <authorList>
            <person name="Whitman W."/>
        </authorList>
    </citation>
    <scope>NUCLEOTIDE SEQUENCE [LARGE SCALE GENOMIC DNA]</scope>
    <source>
        <strain evidence="1 2">LMG 23644</strain>
    </source>
</reference>
<name>A0A329CKW2_9BURK</name>
<gene>
    <name evidence="1" type="ORF">BX591_105192</name>
</gene>
<dbReference type="InterPro" id="IPR039556">
    <property type="entry name" value="ICL/PEPM"/>
</dbReference>
<dbReference type="EMBL" id="QLTK01000005">
    <property type="protein sequence ID" value="RAS35473.1"/>
    <property type="molecule type" value="Genomic_DNA"/>
</dbReference>
<evidence type="ECO:0000313" key="2">
    <source>
        <dbReference type="Proteomes" id="UP000248918"/>
    </source>
</evidence>
<dbReference type="PANTHER" id="PTHR42905:SF5">
    <property type="entry name" value="CARBOXYVINYL-CARBOXYPHOSPHONATE PHOSPHORYLMUTASE, CHLOROPLASTIC"/>
    <property type="match status" value="1"/>
</dbReference>